<dbReference type="STRING" id="595670.SAMN05421643_11929"/>
<accession>A0A1H3LNI5</accession>
<dbReference type="RefSeq" id="WP_139243550.1">
    <property type="nucleotide sequence ID" value="NZ_FNPK01000019.1"/>
</dbReference>
<evidence type="ECO:0000313" key="2">
    <source>
        <dbReference type="Proteomes" id="UP000199035"/>
    </source>
</evidence>
<keyword evidence="2" id="KW-1185">Reference proteome</keyword>
<name>A0A1H3LNI5_9GAMM</name>
<dbReference type="EMBL" id="FNPK01000019">
    <property type="protein sequence ID" value="SDY66107.1"/>
    <property type="molecule type" value="Genomic_DNA"/>
</dbReference>
<reference evidence="2" key="1">
    <citation type="submission" date="2016-10" db="EMBL/GenBank/DDBJ databases">
        <authorList>
            <person name="Varghese N."/>
            <person name="Submissions S."/>
        </authorList>
    </citation>
    <scope>NUCLEOTIDE SEQUENCE [LARGE SCALE GENOMIC DNA]</scope>
    <source>
        <strain evidence="2">ANC 5109</strain>
    </source>
</reference>
<dbReference type="AlphaFoldDB" id="A0A1H3LNI5"/>
<evidence type="ECO:0008006" key="3">
    <source>
        <dbReference type="Google" id="ProtNLM"/>
    </source>
</evidence>
<protein>
    <recommendedName>
        <fullName evidence="3">DUF2946 domain-containing protein</fullName>
    </recommendedName>
</protein>
<sequence length="151" mass="17046">MLTQLRKQAWFVCLIAFVIGWSSAVLASVKPIHQQMMTELSVKQSHSTEMLAMSNCHAAQTSQAQVKHDSSSHIQIHVDQDCHPSIKDQMQHTSCNDCAQLHCQSVSTWLDAQTVKLFSAEASQQLQQLNFEYSAQHLTGFWQQILRPPKA</sequence>
<dbReference type="Proteomes" id="UP000199035">
    <property type="component" value="Unassembled WGS sequence"/>
</dbReference>
<evidence type="ECO:0000313" key="1">
    <source>
        <dbReference type="EMBL" id="SDY66107.1"/>
    </source>
</evidence>
<gene>
    <name evidence="1" type="ORF">SAMN05421643_11929</name>
</gene>
<proteinExistence type="predicted"/>
<organism evidence="1 2">
    <name type="scientific">Acinetobacter kyonggiensis</name>
    <dbReference type="NCBI Taxonomy" id="595670"/>
    <lineage>
        <taxon>Bacteria</taxon>
        <taxon>Pseudomonadati</taxon>
        <taxon>Pseudomonadota</taxon>
        <taxon>Gammaproteobacteria</taxon>
        <taxon>Moraxellales</taxon>
        <taxon>Moraxellaceae</taxon>
        <taxon>Acinetobacter</taxon>
    </lineage>
</organism>